<evidence type="ECO:0000256" key="2">
    <source>
        <dbReference type="ARBA" id="ARBA00021980"/>
    </source>
</evidence>
<dbReference type="CDD" id="cd17767">
    <property type="entry name" value="UP_EcUdp-like"/>
    <property type="match status" value="1"/>
</dbReference>
<dbReference type="InterPro" id="IPR000845">
    <property type="entry name" value="Nucleoside_phosphorylase_d"/>
</dbReference>
<organism evidence="5">
    <name type="scientific">Candidatus Fermentithermobacillus carboniphilus</name>
    <dbReference type="NCBI Taxonomy" id="3085328"/>
    <lineage>
        <taxon>Bacteria</taxon>
        <taxon>Bacillati</taxon>
        <taxon>Bacillota</taxon>
        <taxon>Candidatus Fermentithermobacillia</taxon>
        <taxon>Candidatus Fermentithermobacillales</taxon>
        <taxon>Candidatus Fermentithermobacillaceae</taxon>
        <taxon>Candidatus Fermentithermobacillus</taxon>
    </lineage>
</organism>
<feature type="domain" description="Nucleoside phosphorylase" evidence="4">
    <location>
        <begin position="20"/>
        <end position="207"/>
    </location>
</feature>
<dbReference type="GO" id="GO:0004850">
    <property type="term" value="F:uridine phosphorylase activity"/>
    <property type="evidence" value="ECO:0007669"/>
    <property type="project" value="UniProtKB-EC"/>
</dbReference>
<dbReference type="PANTHER" id="PTHR43691:SF11">
    <property type="entry name" value="FI09636P-RELATED"/>
    <property type="match status" value="1"/>
</dbReference>
<sequence length="258" mass="28100">MEEAFTQHHIKARDEDIARYCFIPGDHVRGRKIASRLEDAKLVSDTRGYFVYTGYYKGVRMTVCSTGMGGPQVAIAMEELGNMGADTFIRLGSAGGVADNTGVGDIVIATASYRGGGTGDEYLPKPFPAVAHFEVTRKLVDTAKELGIPALVGPVASGDAFYAPKDKEQRELWRKGGILCVEMESDTEFIVGLYRGFRCGAAFVLDNGPRTREVGVRSGNRNIAHHGKDPAYVEGEDRLIEMGLLAMYRLAQQDGQVK</sequence>
<dbReference type="AlphaFoldDB" id="A0AAT9LD72"/>
<gene>
    <name evidence="5" type="ORF">IMF26_02890</name>
</gene>
<comment type="catalytic activity">
    <reaction evidence="3">
        <text>uridine + phosphate = alpha-D-ribose 1-phosphate + uracil</text>
        <dbReference type="Rhea" id="RHEA:24388"/>
        <dbReference type="ChEBI" id="CHEBI:16704"/>
        <dbReference type="ChEBI" id="CHEBI:17568"/>
        <dbReference type="ChEBI" id="CHEBI:43474"/>
        <dbReference type="ChEBI" id="CHEBI:57720"/>
        <dbReference type="EC" id="2.4.2.3"/>
    </reaction>
</comment>
<evidence type="ECO:0000259" key="4">
    <source>
        <dbReference type="Pfam" id="PF01048"/>
    </source>
</evidence>
<dbReference type="PANTHER" id="PTHR43691">
    <property type="entry name" value="URIDINE PHOSPHORYLASE"/>
    <property type="match status" value="1"/>
</dbReference>
<dbReference type="GO" id="GO:0009116">
    <property type="term" value="P:nucleoside metabolic process"/>
    <property type="evidence" value="ECO:0007669"/>
    <property type="project" value="InterPro"/>
</dbReference>
<dbReference type="InterPro" id="IPR035994">
    <property type="entry name" value="Nucleoside_phosphorylase_sf"/>
</dbReference>
<reference evidence="5" key="1">
    <citation type="submission" date="2020-10" db="EMBL/GenBank/DDBJ databases">
        <authorList>
            <person name="Kadnikov V."/>
            <person name="Beletsky A.V."/>
            <person name="Mardanov A.V."/>
            <person name="Karnachuk O.V."/>
            <person name="Ravin N.V."/>
        </authorList>
    </citation>
    <scope>NUCLEOTIDE SEQUENCE</scope>
    <source>
        <strain evidence="5">Bu02</strain>
    </source>
</reference>
<dbReference type="EMBL" id="CP062796">
    <property type="protein sequence ID" value="QUL99031.1"/>
    <property type="molecule type" value="Genomic_DNA"/>
</dbReference>
<dbReference type="SUPFAM" id="SSF53167">
    <property type="entry name" value="Purine and uridine phosphorylases"/>
    <property type="match status" value="1"/>
</dbReference>
<dbReference type="Pfam" id="PF01048">
    <property type="entry name" value="PNP_UDP_1"/>
    <property type="match status" value="1"/>
</dbReference>
<name>A0AAT9LD72_9FIRM</name>
<dbReference type="EC" id="2.4.2.3" evidence="1"/>
<dbReference type="KEGG" id="fcz:IMF26_02890"/>
<proteinExistence type="predicted"/>
<protein>
    <recommendedName>
        <fullName evidence="2">Uridine phosphorylase</fullName>
        <ecNumber evidence="1">2.4.2.3</ecNumber>
    </recommendedName>
</protein>
<dbReference type="GO" id="GO:0005829">
    <property type="term" value="C:cytosol"/>
    <property type="evidence" value="ECO:0007669"/>
    <property type="project" value="TreeGrafter"/>
</dbReference>
<evidence type="ECO:0000256" key="3">
    <source>
        <dbReference type="ARBA" id="ARBA00048447"/>
    </source>
</evidence>
<accession>A0AAT9LD72</accession>
<evidence type="ECO:0000313" key="5">
    <source>
        <dbReference type="EMBL" id="QUL99031.1"/>
    </source>
</evidence>
<reference evidence="5" key="2">
    <citation type="journal article" date="2023" name="Biology">
        <title>Prokaryotic Life Associated with Coal-Fire Gas Vents Revealed by Metagenomics.</title>
        <authorList>
            <person name="Kadnikov V.V."/>
            <person name="Mardanov A.V."/>
            <person name="Beletsky A.V."/>
            <person name="Karnachuk O.V."/>
            <person name="Ravin N.V."/>
        </authorList>
    </citation>
    <scope>NUCLEOTIDE SEQUENCE</scope>
    <source>
        <strain evidence="5">Bu02</strain>
    </source>
</reference>
<dbReference type="Gene3D" id="3.40.50.1580">
    <property type="entry name" value="Nucleoside phosphorylase domain"/>
    <property type="match status" value="1"/>
</dbReference>
<evidence type="ECO:0000256" key="1">
    <source>
        <dbReference type="ARBA" id="ARBA00011888"/>
    </source>
</evidence>